<keyword evidence="7" id="KW-1133">Transmembrane helix</keyword>
<accession>A0A8B7P5I5</accession>
<evidence type="ECO:0000256" key="1">
    <source>
        <dbReference type="ARBA" id="ARBA00004687"/>
    </source>
</evidence>
<dbReference type="Gene3D" id="3.40.50.2000">
    <property type="entry name" value="Glycogen Phosphorylase B"/>
    <property type="match status" value="2"/>
</dbReference>
<dbReference type="Pfam" id="PF08288">
    <property type="entry name" value="PIGA"/>
    <property type="match status" value="1"/>
</dbReference>
<protein>
    <recommendedName>
        <fullName evidence="2">phosphatidylinositol N-acetylglucosaminyltransferase</fullName>
        <ecNumber evidence="2">2.4.1.198</ecNumber>
    </recommendedName>
    <alternativeName>
        <fullName evidence="6">GlcNAc-PI synthesis protein</fullName>
    </alternativeName>
</protein>
<keyword evidence="5" id="KW-0808">Transferase</keyword>
<dbReference type="InterPro" id="IPR013234">
    <property type="entry name" value="PIGA_GPI_anchor_biosynthesis"/>
</dbReference>
<dbReference type="Proteomes" id="UP000694843">
    <property type="component" value="Unplaced"/>
</dbReference>
<evidence type="ECO:0000259" key="8">
    <source>
        <dbReference type="Pfam" id="PF08288"/>
    </source>
</evidence>
<evidence type="ECO:0000256" key="6">
    <source>
        <dbReference type="ARBA" id="ARBA00032160"/>
    </source>
</evidence>
<evidence type="ECO:0000256" key="4">
    <source>
        <dbReference type="ARBA" id="ARBA00022676"/>
    </source>
</evidence>
<feature type="domain" description="PIGA GPI anchor biosynthesis" evidence="8">
    <location>
        <begin position="50"/>
        <end position="139"/>
    </location>
</feature>
<dbReference type="GO" id="GO:0017176">
    <property type="term" value="F:phosphatidylinositol N-acetylglucosaminyltransferase activity"/>
    <property type="evidence" value="ECO:0007669"/>
    <property type="project" value="UniProtKB-EC"/>
</dbReference>
<dbReference type="AlphaFoldDB" id="A0A8B7P5I5"/>
<dbReference type="PANTHER" id="PTHR45871:SF1">
    <property type="entry name" value="PHOSPHATIDYLINOSITOL N-ACETYLGLUCOSAMINYLTRANSFERASE SUBUNIT A"/>
    <property type="match status" value="1"/>
</dbReference>
<gene>
    <name evidence="10" type="primary">LOC108676731</name>
</gene>
<dbReference type="GO" id="GO:0006506">
    <property type="term" value="P:GPI anchor biosynthetic process"/>
    <property type="evidence" value="ECO:0007669"/>
    <property type="project" value="UniProtKB-KW"/>
</dbReference>
<dbReference type="RefSeq" id="XP_018020351.1">
    <property type="nucleotide sequence ID" value="XM_018164862.2"/>
</dbReference>
<evidence type="ECO:0000313" key="10">
    <source>
        <dbReference type="RefSeq" id="XP_018020351.1"/>
    </source>
</evidence>
<comment type="pathway">
    <text evidence="1">Glycolipid biosynthesis; glycosylphosphatidylinositol-anchor biosynthesis.</text>
</comment>
<dbReference type="GeneID" id="108676731"/>
<dbReference type="PANTHER" id="PTHR45871">
    <property type="entry name" value="N-ACETYLGLUCOSAMINYL-PHOSPHATIDYLINOSITOL BIOSYNTHETIC PROTEIN"/>
    <property type="match status" value="1"/>
</dbReference>
<evidence type="ECO:0000256" key="3">
    <source>
        <dbReference type="ARBA" id="ARBA00022502"/>
    </source>
</evidence>
<keyword evidence="4 10" id="KW-0328">Glycosyltransferase</keyword>
<name>A0A8B7P5I5_HYAAZ</name>
<proteinExistence type="predicted"/>
<dbReference type="GO" id="GO:0000506">
    <property type="term" value="C:glycosylphosphatidylinositol-N-acetylglucosaminyltransferase (GPI-GnT) complex"/>
    <property type="evidence" value="ECO:0007669"/>
    <property type="project" value="TreeGrafter"/>
</dbReference>
<dbReference type="OMA" id="IHMNKVM"/>
<evidence type="ECO:0000313" key="9">
    <source>
        <dbReference type="Proteomes" id="UP000694843"/>
    </source>
</evidence>
<dbReference type="Pfam" id="PF13692">
    <property type="entry name" value="Glyco_trans_1_4"/>
    <property type="match status" value="1"/>
</dbReference>
<dbReference type="FunFam" id="3.40.50.2000:FF:000026">
    <property type="entry name" value="Phosphatidylinositol N-acetylglucosaminyltransferase subunit A"/>
    <property type="match status" value="1"/>
</dbReference>
<dbReference type="SUPFAM" id="SSF53756">
    <property type="entry name" value="UDP-Glycosyltransferase/glycogen phosphorylase"/>
    <property type="match status" value="1"/>
</dbReference>
<evidence type="ECO:0000256" key="5">
    <source>
        <dbReference type="ARBA" id="ARBA00022679"/>
    </source>
</evidence>
<dbReference type="OrthoDB" id="734129at2759"/>
<keyword evidence="7" id="KW-0812">Transmembrane</keyword>
<dbReference type="EC" id="2.4.1.198" evidence="2"/>
<reference evidence="10" key="1">
    <citation type="submission" date="2025-08" db="UniProtKB">
        <authorList>
            <consortium name="RefSeq"/>
        </authorList>
    </citation>
    <scope>IDENTIFICATION</scope>
    <source>
        <tissue evidence="10">Whole organism</tissue>
    </source>
</reference>
<evidence type="ECO:0000256" key="7">
    <source>
        <dbReference type="SAM" id="Phobius"/>
    </source>
</evidence>
<keyword evidence="9" id="KW-1185">Reference proteome</keyword>
<dbReference type="KEGG" id="hazt:108676731"/>
<feature type="transmembrane region" description="Helical" evidence="7">
    <location>
        <begin position="401"/>
        <end position="422"/>
    </location>
</feature>
<keyword evidence="7" id="KW-0472">Membrane</keyword>
<dbReference type="CTD" id="37020"/>
<keyword evidence="3" id="KW-0337">GPI-anchor biosynthesis</keyword>
<evidence type="ECO:0000256" key="2">
    <source>
        <dbReference type="ARBA" id="ARBA00012420"/>
    </source>
</evidence>
<organism evidence="9 10">
    <name type="scientific">Hyalella azteca</name>
    <name type="common">Amphipod</name>
    <dbReference type="NCBI Taxonomy" id="294128"/>
    <lineage>
        <taxon>Eukaryota</taxon>
        <taxon>Metazoa</taxon>
        <taxon>Ecdysozoa</taxon>
        <taxon>Arthropoda</taxon>
        <taxon>Crustacea</taxon>
        <taxon>Multicrustacea</taxon>
        <taxon>Malacostraca</taxon>
        <taxon>Eumalacostraca</taxon>
        <taxon>Peracarida</taxon>
        <taxon>Amphipoda</taxon>
        <taxon>Senticaudata</taxon>
        <taxon>Talitrida</taxon>
        <taxon>Talitroidea</taxon>
        <taxon>Hyalellidae</taxon>
        <taxon>Hyalella</taxon>
    </lineage>
</organism>
<sequence>MSEISNDVPRMVICMVSDFLYPNVGGVEEHIFQLSQCLLQRGHKVVAVTHVYKDRRGIRYMTNGLKVYYLPIQPFYNQSVLPTFLTSVPLLRDVLLREGVDVVHGHSAFSTMAHEAMSVASALGIKTVFTDHSLFGFADVSAIVTNNFLTMSLACVDRCICVSYVGKENTVLRASVPPQRVSVIPNALDTNAFHPRPYTGPRDRVVVVVMCRLQYRKGVDLQPPIIRHICARYPNVDFVIGGGGPKMGLLSEVRDEVGPERVTLLGPVAHADVPQVLARGHVFLNTSLTEAFCIAICEAVAAGLQVVSTDVGGITEVLPPSLICLAQPNVKSLCNALEGAIEREMAGTRMSPEEQHRLMRGLYSWPDVALRTERVYCSAMWDEQQPRPLLRNRINRYMEQGGLLAGGFMVLLVTLQALILALCDIFRPSNNIDKAPDFPVPATLSSKLVKTNASSRAIPPPTNEKRQAMKDNFRGVQCNADISNSGHEFEIIVNSRAKKFIGEKSHDSQALSRAVRLLDNANLCKKSVNTNASLKTDRKALDNEHKFKYNLRRRKNDCDY</sequence>